<dbReference type="CDD" id="cd14133">
    <property type="entry name" value="PKc_DYRK_like"/>
    <property type="match status" value="1"/>
</dbReference>
<evidence type="ECO:0000256" key="1">
    <source>
        <dbReference type="ARBA" id="ARBA00022527"/>
    </source>
</evidence>
<dbReference type="FunFam" id="1.10.510.10:FF:000380">
    <property type="entry name" value="Serine/threonine-protein kinase ppk15"/>
    <property type="match status" value="1"/>
</dbReference>
<organism evidence="8 9">
    <name type="scientific">Lupinus luteus</name>
    <name type="common">European yellow lupine</name>
    <dbReference type="NCBI Taxonomy" id="3873"/>
    <lineage>
        <taxon>Eukaryota</taxon>
        <taxon>Viridiplantae</taxon>
        <taxon>Streptophyta</taxon>
        <taxon>Embryophyta</taxon>
        <taxon>Tracheophyta</taxon>
        <taxon>Spermatophyta</taxon>
        <taxon>Magnoliopsida</taxon>
        <taxon>eudicotyledons</taxon>
        <taxon>Gunneridae</taxon>
        <taxon>Pentapetalae</taxon>
        <taxon>rosids</taxon>
        <taxon>fabids</taxon>
        <taxon>Fabales</taxon>
        <taxon>Fabaceae</taxon>
        <taxon>Papilionoideae</taxon>
        <taxon>50 kb inversion clade</taxon>
        <taxon>genistoids sensu lato</taxon>
        <taxon>core genistoids</taxon>
        <taxon>Genisteae</taxon>
        <taxon>Lupinus</taxon>
    </lineage>
</organism>
<dbReference type="PROSITE" id="PS00108">
    <property type="entry name" value="PROTEIN_KINASE_ST"/>
    <property type="match status" value="1"/>
</dbReference>
<keyword evidence="6" id="KW-0067">ATP-binding</keyword>
<feature type="domain" description="Protein kinase" evidence="7">
    <location>
        <begin position="346"/>
        <end position="648"/>
    </location>
</feature>
<dbReference type="PANTHER" id="PTHR24058:SF113">
    <property type="entry name" value="HYPOTHETICAL SER-THR PROTEIN KINASE"/>
    <property type="match status" value="1"/>
</dbReference>
<dbReference type="SUPFAM" id="SSF56112">
    <property type="entry name" value="Protein kinase-like (PK-like)"/>
    <property type="match status" value="1"/>
</dbReference>
<keyword evidence="3" id="KW-0808">Transferase</keyword>
<dbReference type="PANTHER" id="PTHR24058">
    <property type="entry name" value="DUAL SPECIFICITY PROTEIN KINASE"/>
    <property type="match status" value="1"/>
</dbReference>
<dbReference type="GO" id="GO:0004674">
    <property type="term" value="F:protein serine/threonine kinase activity"/>
    <property type="evidence" value="ECO:0007669"/>
    <property type="project" value="UniProtKB-KW"/>
</dbReference>
<dbReference type="Gene3D" id="1.10.510.10">
    <property type="entry name" value="Transferase(Phosphotransferase) domain 1"/>
    <property type="match status" value="1"/>
</dbReference>
<dbReference type="PROSITE" id="PS50011">
    <property type="entry name" value="PROTEIN_KINASE_DOM"/>
    <property type="match status" value="1"/>
</dbReference>
<evidence type="ECO:0000256" key="2">
    <source>
        <dbReference type="ARBA" id="ARBA00022553"/>
    </source>
</evidence>
<dbReference type="Gene3D" id="3.30.200.20">
    <property type="entry name" value="Phosphorylase Kinase, domain 1"/>
    <property type="match status" value="1"/>
</dbReference>
<evidence type="ECO:0000313" key="8">
    <source>
        <dbReference type="EMBL" id="CAL0317630.1"/>
    </source>
</evidence>
<comment type="caution">
    <text evidence="8">The sequence shown here is derived from an EMBL/GenBank/DDBJ whole genome shotgun (WGS) entry which is preliminary data.</text>
</comment>
<dbReference type="EMBL" id="CAXHTB010000013">
    <property type="protein sequence ID" value="CAL0317630.1"/>
    <property type="molecule type" value="Genomic_DNA"/>
</dbReference>
<dbReference type="InterPro" id="IPR050494">
    <property type="entry name" value="Ser_Thr_dual-spec_kinase"/>
</dbReference>
<evidence type="ECO:0000256" key="5">
    <source>
        <dbReference type="ARBA" id="ARBA00022777"/>
    </source>
</evidence>
<keyword evidence="9" id="KW-1185">Reference proteome</keyword>
<protein>
    <recommendedName>
        <fullName evidence="7">Protein kinase domain-containing protein</fullName>
    </recommendedName>
</protein>
<dbReference type="SMART" id="SM00220">
    <property type="entry name" value="S_TKc"/>
    <property type="match status" value="1"/>
</dbReference>
<sequence length="653" mass="74746">MAVSMGIEAVIKFLRKKGLSEAESALRQDIIDKGTASADLASFDFDNFFFNPPPPLRLRSPETSPRVFSVSSDDDFVSIGSSASRVSSSEFINPYGICSAFQTQNDSESSSDRLSQFGTARDYHKFDMQNEPDWYNEKDDDCFMTPTFEGPDFFGRRSEDKFIMTAENENQHDHSPGLDHNFEELQVEGNSGYMDKACLYNYSSVGDVNVTYSEGYCHMDNKDQFGYITSFDSAPQQTVKQNLDYYTKNGSSEDYKGPYGLTIEVAGIDPPNGFKARDGGEYAEEFQDPEIAASGEDTADDDLIKYSQGDEYEVFDLRIIHRKNRTGFEENKELPIVLNTIIAGRYYVTRYLGSAVFSRVVQAHDLQTGVDVCLKIIKNDKDFFDQSLDEIKLLKLVNKHDPVDECHVLRLYNYFYHQEHLFLVTELLGANLYEFQKFNQESGGEAYFTLNRLQIITRQCLEALQYLHNLGIVHCDLKPENILIKSYKRCEVKVIDLGSSCFQTDNLCLCVQSRSYRAPEVMLGVQYDEKIDIWSLGCVLAELCSGEVLFRNDAVVMILARMVGMFGPIDLDMLVKGQETHKYFTKEYDIYYVNKETNEVEYIIPEESSLEEHLQVTDSMFIDFVKYLLSINPKKRPTARQALKHPWLSYIYK</sequence>
<accession>A0AAV1X7N2</accession>
<dbReference type="InterPro" id="IPR008271">
    <property type="entry name" value="Ser/Thr_kinase_AS"/>
</dbReference>
<dbReference type="InterPro" id="IPR011009">
    <property type="entry name" value="Kinase-like_dom_sf"/>
</dbReference>
<evidence type="ECO:0000313" key="9">
    <source>
        <dbReference type="Proteomes" id="UP001497480"/>
    </source>
</evidence>
<dbReference type="GO" id="GO:0005524">
    <property type="term" value="F:ATP binding"/>
    <property type="evidence" value="ECO:0007669"/>
    <property type="project" value="UniProtKB-KW"/>
</dbReference>
<keyword evidence="2" id="KW-0597">Phosphoprotein</keyword>
<dbReference type="Proteomes" id="UP001497480">
    <property type="component" value="Unassembled WGS sequence"/>
</dbReference>
<evidence type="ECO:0000256" key="6">
    <source>
        <dbReference type="ARBA" id="ARBA00022840"/>
    </source>
</evidence>
<keyword evidence="1" id="KW-0723">Serine/threonine-protein kinase</keyword>
<dbReference type="InterPro" id="IPR000719">
    <property type="entry name" value="Prot_kinase_dom"/>
</dbReference>
<evidence type="ECO:0000256" key="4">
    <source>
        <dbReference type="ARBA" id="ARBA00022741"/>
    </source>
</evidence>
<dbReference type="AlphaFoldDB" id="A0AAV1X7N2"/>
<dbReference type="Pfam" id="PF00069">
    <property type="entry name" value="Pkinase"/>
    <property type="match status" value="1"/>
</dbReference>
<evidence type="ECO:0000259" key="7">
    <source>
        <dbReference type="PROSITE" id="PS50011"/>
    </source>
</evidence>
<proteinExistence type="predicted"/>
<name>A0AAV1X7N2_LUPLU</name>
<keyword evidence="5" id="KW-0418">Kinase</keyword>
<gene>
    <name evidence="8" type="ORF">LLUT_LOCUS18690</name>
</gene>
<reference evidence="8 9" key="1">
    <citation type="submission" date="2024-03" db="EMBL/GenBank/DDBJ databases">
        <authorList>
            <person name="Martinez-Hernandez J."/>
        </authorList>
    </citation>
    <scope>NUCLEOTIDE SEQUENCE [LARGE SCALE GENOMIC DNA]</scope>
</reference>
<keyword evidence="4" id="KW-0547">Nucleotide-binding</keyword>
<evidence type="ECO:0000256" key="3">
    <source>
        <dbReference type="ARBA" id="ARBA00022679"/>
    </source>
</evidence>
<dbReference type="FunFam" id="3.30.200.20:FF:000216">
    <property type="entry name" value="Putative serine/threonine-protein kinase dyrk2"/>
    <property type="match status" value="1"/>
</dbReference>